<organism evidence="2 3">
    <name type="scientific">Actinomyces johnsonii</name>
    <dbReference type="NCBI Taxonomy" id="544581"/>
    <lineage>
        <taxon>Bacteria</taxon>
        <taxon>Bacillati</taxon>
        <taxon>Actinomycetota</taxon>
        <taxon>Actinomycetes</taxon>
        <taxon>Actinomycetales</taxon>
        <taxon>Actinomycetaceae</taxon>
        <taxon>Actinomyces</taxon>
    </lineage>
</organism>
<keyword evidence="1" id="KW-0812">Transmembrane</keyword>
<evidence type="ECO:0000313" key="2">
    <source>
        <dbReference type="EMBL" id="TQD44661.1"/>
    </source>
</evidence>
<dbReference type="RefSeq" id="WP_141423488.1">
    <property type="nucleotide sequence ID" value="NZ_JASPFB010000001.1"/>
</dbReference>
<protein>
    <submittedName>
        <fullName evidence="2">Uncharacterized protein</fullName>
    </submittedName>
</protein>
<accession>A0A508A7E0</accession>
<evidence type="ECO:0000256" key="1">
    <source>
        <dbReference type="SAM" id="Phobius"/>
    </source>
</evidence>
<evidence type="ECO:0000313" key="3">
    <source>
        <dbReference type="Proteomes" id="UP000319010"/>
    </source>
</evidence>
<sequence>MDTIETFLDAMFAPYPTTPRLTEARGELRAMMEDAYNDAIAHGKTHNEAVGQVITDFGNLEELAPVLGIAADIRTDADPQAAPAAGTPTELSRPAYPAVTLPEAQALAQAKRSTASTLAHAVSLFVCAPALLIVLTNLADAGRIAISDNTAAFIGIAFALLLVGLGVGMLVQRRSAFSSVHHLIEGRFTPDPVVTAWAARERLNQETVRTRRLTIAVFLWIVSALPILATSMLTPDQGPQSELSGIGVAISLVIIATGLNIYLPAAWASSTYTALTHPGGSGENAWQSSDQEKDDPLIGLISSIYWPATVIIYLLWSFVFEAWGISWIIWPVAAIAFGIIVSGRTYWRNRTTDTSGT</sequence>
<feature type="transmembrane region" description="Helical" evidence="1">
    <location>
        <begin position="213"/>
        <end position="233"/>
    </location>
</feature>
<feature type="transmembrane region" description="Helical" evidence="1">
    <location>
        <begin position="151"/>
        <end position="171"/>
    </location>
</feature>
<dbReference type="InterPro" id="IPR047928">
    <property type="entry name" value="Perm_prefix_1"/>
</dbReference>
<comment type="caution">
    <text evidence="2">The sequence shown here is derived from an EMBL/GenBank/DDBJ whole genome shotgun (WGS) entry which is preliminary data.</text>
</comment>
<name>A0A508A7E0_9ACTO</name>
<dbReference type="NCBIfam" id="NF038403">
    <property type="entry name" value="perm_prefix_1"/>
    <property type="match status" value="1"/>
</dbReference>
<reference evidence="2 3" key="1">
    <citation type="submission" date="2019-06" db="EMBL/GenBank/DDBJ databases">
        <title>Draft genome sequence of Actinomyces johnsonii CCUG 34287T.</title>
        <authorList>
            <person name="Salva-Serra F."/>
            <person name="Cardew S."/>
            <person name="Moore E."/>
        </authorList>
    </citation>
    <scope>NUCLEOTIDE SEQUENCE [LARGE SCALE GENOMIC DNA]</scope>
    <source>
        <strain evidence="2 3">CCUG 34287</strain>
    </source>
</reference>
<feature type="transmembrane region" description="Helical" evidence="1">
    <location>
        <begin position="322"/>
        <end position="341"/>
    </location>
</feature>
<feature type="transmembrane region" description="Helical" evidence="1">
    <location>
        <begin position="245"/>
        <end position="263"/>
    </location>
</feature>
<proteinExistence type="predicted"/>
<keyword evidence="1" id="KW-0472">Membrane</keyword>
<feature type="transmembrane region" description="Helical" evidence="1">
    <location>
        <begin position="118"/>
        <end position="139"/>
    </location>
</feature>
<keyword evidence="1" id="KW-1133">Transmembrane helix</keyword>
<gene>
    <name evidence="2" type="ORF">FK256_01940</name>
</gene>
<dbReference type="AlphaFoldDB" id="A0A508A7E0"/>
<dbReference type="EMBL" id="VICB01000003">
    <property type="protein sequence ID" value="TQD44661.1"/>
    <property type="molecule type" value="Genomic_DNA"/>
</dbReference>
<feature type="transmembrane region" description="Helical" evidence="1">
    <location>
        <begin position="297"/>
        <end position="316"/>
    </location>
</feature>
<dbReference type="Proteomes" id="UP000319010">
    <property type="component" value="Unassembled WGS sequence"/>
</dbReference>